<dbReference type="EMBL" id="KQ980199">
    <property type="protein sequence ID" value="KYN17284.1"/>
    <property type="molecule type" value="Genomic_DNA"/>
</dbReference>
<protein>
    <submittedName>
        <fullName evidence="1">Uncharacterized protein</fullName>
    </submittedName>
</protein>
<organism evidence="1 2">
    <name type="scientific">Trachymyrmex cornetzi</name>
    <dbReference type="NCBI Taxonomy" id="471704"/>
    <lineage>
        <taxon>Eukaryota</taxon>
        <taxon>Metazoa</taxon>
        <taxon>Ecdysozoa</taxon>
        <taxon>Arthropoda</taxon>
        <taxon>Hexapoda</taxon>
        <taxon>Insecta</taxon>
        <taxon>Pterygota</taxon>
        <taxon>Neoptera</taxon>
        <taxon>Endopterygota</taxon>
        <taxon>Hymenoptera</taxon>
        <taxon>Apocrita</taxon>
        <taxon>Aculeata</taxon>
        <taxon>Formicoidea</taxon>
        <taxon>Formicidae</taxon>
        <taxon>Myrmicinae</taxon>
        <taxon>Trachymyrmex</taxon>
    </lineage>
</organism>
<dbReference type="Proteomes" id="UP000078492">
    <property type="component" value="Unassembled WGS sequence"/>
</dbReference>
<feature type="non-terminal residue" evidence="1">
    <location>
        <position position="1"/>
    </location>
</feature>
<proteinExistence type="predicted"/>
<evidence type="ECO:0000313" key="2">
    <source>
        <dbReference type="Proteomes" id="UP000078492"/>
    </source>
</evidence>
<accession>A0A195DXE7</accession>
<keyword evidence="2" id="KW-1185">Reference proteome</keyword>
<sequence>LVWAMLSYGAEIWGWKEREAVERLQERYLRWVLGIERGTPGYMVSEELQKEKLRVKKGVGF</sequence>
<dbReference type="AlphaFoldDB" id="A0A195DXE7"/>
<reference evidence="1 2" key="1">
    <citation type="submission" date="2015-09" db="EMBL/GenBank/DDBJ databases">
        <title>Trachymyrmex cornetzi WGS genome.</title>
        <authorList>
            <person name="Nygaard S."/>
            <person name="Hu H."/>
            <person name="Boomsma J."/>
            <person name="Zhang G."/>
        </authorList>
    </citation>
    <scope>NUCLEOTIDE SEQUENCE [LARGE SCALE GENOMIC DNA]</scope>
    <source>
        <strain evidence="1">Tcor2-1</strain>
        <tissue evidence="1">Whole body</tissue>
    </source>
</reference>
<name>A0A195DXE7_9HYME</name>
<evidence type="ECO:0000313" key="1">
    <source>
        <dbReference type="EMBL" id="KYN17284.1"/>
    </source>
</evidence>
<gene>
    <name evidence="1" type="ORF">ALC57_10410</name>
</gene>